<dbReference type="RefSeq" id="WP_101184689.1">
    <property type="nucleotide sequence ID" value="NZ_CP031218.1"/>
</dbReference>
<dbReference type="EMBL" id="NXIF01000026">
    <property type="protein sequence ID" value="PKI80965.1"/>
    <property type="molecule type" value="Genomic_DNA"/>
</dbReference>
<dbReference type="KEGG" id="ahs:AHALO_2261"/>
<reference evidence="2 3" key="1">
    <citation type="submission" date="2017-09" db="EMBL/GenBank/DDBJ databases">
        <title>Genomics of the genus Arcobacter.</title>
        <authorList>
            <person name="Perez-Cataluna A."/>
            <person name="Figueras M.J."/>
            <person name="Salas-Masso N."/>
        </authorList>
    </citation>
    <scope>NUCLEOTIDE SEQUENCE [LARGE SCALE GENOMIC DNA]</scope>
    <source>
        <strain evidence="2 3">DSM 18005</strain>
    </source>
</reference>
<keyword evidence="1" id="KW-1133">Transmembrane helix</keyword>
<evidence type="ECO:0008006" key="4">
    <source>
        <dbReference type="Google" id="ProtNLM"/>
    </source>
</evidence>
<keyword evidence="1" id="KW-0812">Transmembrane</keyword>
<feature type="transmembrane region" description="Helical" evidence="1">
    <location>
        <begin position="54"/>
        <end position="73"/>
    </location>
</feature>
<evidence type="ECO:0000313" key="2">
    <source>
        <dbReference type="EMBL" id="PKI80965.1"/>
    </source>
</evidence>
<name>A0A2N1J327_9BACT</name>
<gene>
    <name evidence="2" type="ORF">CP960_06930</name>
</gene>
<feature type="transmembrane region" description="Helical" evidence="1">
    <location>
        <begin position="7"/>
        <end position="34"/>
    </location>
</feature>
<keyword evidence="1" id="KW-0472">Membrane</keyword>
<sequence>MKNKSTSFLLIILIIIPTIMGLVVISSFIFIGFNHYQDFMNASGLDKYGQVGDFFSGHINGFILLTIIVSLYFQRVSIKQTWESIKQQSEANQTISEDLKRSIEANELQTREFITTNHKNDFNEEIKYIQSIEKDLNLEYLYDNEFKKSHKLNNQKLFELFRRKDYLAKLIDNVKDIELQSSLRHKFESASMGRYNNKNQELLENVFSFNEILKVFNDFVDYIHKNKIEEDPCSFEHIYEFLITKNQNKVYSENVNRFELFEEISSTYNNIIENNIIDGKKVGFRVNMQELWEVIFNRISQYRVKNYFKTIIKDYQSSL</sequence>
<comment type="caution">
    <text evidence="2">The sequence shown here is derived from an EMBL/GenBank/DDBJ whole genome shotgun (WGS) entry which is preliminary data.</text>
</comment>
<dbReference type="Proteomes" id="UP000233248">
    <property type="component" value="Unassembled WGS sequence"/>
</dbReference>
<dbReference type="AlphaFoldDB" id="A0A2N1J327"/>
<organism evidence="2 3">
    <name type="scientific">Malaciobacter halophilus</name>
    <dbReference type="NCBI Taxonomy" id="197482"/>
    <lineage>
        <taxon>Bacteria</taxon>
        <taxon>Pseudomonadati</taxon>
        <taxon>Campylobacterota</taxon>
        <taxon>Epsilonproteobacteria</taxon>
        <taxon>Campylobacterales</taxon>
        <taxon>Arcobacteraceae</taxon>
        <taxon>Malaciobacter</taxon>
    </lineage>
</organism>
<keyword evidence="3" id="KW-1185">Reference proteome</keyword>
<proteinExistence type="predicted"/>
<evidence type="ECO:0000313" key="3">
    <source>
        <dbReference type="Proteomes" id="UP000233248"/>
    </source>
</evidence>
<accession>A0A2N1J327</accession>
<evidence type="ECO:0000256" key="1">
    <source>
        <dbReference type="SAM" id="Phobius"/>
    </source>
</evidence>
<protein>
    <recommendedName>
        <fullName evidence="4">Phage abortive infection protein</fullName>
    </recommendedName>
</protein>